<evidence type="ECO:0000256" key="15">
    <source>
        <dbReference type="SAM" id="Phobius"/>
    </source>
</evidence>
<evidence type="ECO:0000256" key="2">
    <source>
        <dbReference type="ARBA" id="ARBA00009280"/>
    </source>
</evidence>
<evidence type="ECO:0000256" key="12">
    <source>
        <dbReference type="ARBA" id="ARBA00023136"/>
    </source>
</evidence>
<evidence type="ECO:0000256" key="9">
    <source>
        <dbReference type="ARBA" id="ARBA00022833"/>
    </source>
</evidence>
<gene>
    <name evidence="18" type="ORF">QYE76_066278</name>
</gene>
<evidence type="ECO:0000256" key="11">
    <source>
        <dbReference type="ARBA" id="ARBA00023016"/>
    </source>
</evidence>
<dbReference type="InterPro" id="IPR046349">
    <property type="entry name" value="C1-like_sf"/>
</dbReference>
<dbReference type="SMART" id="SM00109">
    <property type="entry name" value="C1"/>
    <property type="match status" value="2"/>
</dbReference>
<evidence type="ECO:0000256" key="13">
    <source>
        <dbReference type="RuleBase" id="RU361128"/>
    </source>
</evidence>
<evidence type="ECO:0000256" key="5">
    <source>
        <dbReference type="ARBA" id="ARBA00022737"/>
    </source>
</evidence>
<accession>A0AAD8SB92</accession>
<dbReference type="SMART" id="SM00046">
    <property type="entry name" value="DAGKc"/>
    <property type="match status" value="1"/>
</dbReference>
<dbReference type="PROSITE" id="PS50081">
    <property type="entry name" value="ZF_DAG_PE_2"/>
    <property type="match status" value="2"/>
</dbReference>
<dbReference type="InterPro" id="IPR001206">
    <property type="entry name" value="Diacylglycerol_kinase_cat_dom"/>
</dbReference>
<evidence type="ECO:0000256" key="1">
    <source>
        <dbReference type="ARBA" id="ARBA00004370"/>
    </source>
</evidence>
<feature type="region of interest" description="Disordered" evidence="14">
    <location>
        <begin position="271"/>
        <end position="315"/>
    </location>
</feature>
<evidence type="ECO:0000256" key="4">
    <source>
        <dbReference type="ARBA" id="ARBA00022723"/>
    </source>
</evidence>
<feature type="transmembrane region" description="Helical" evidence="15">
    <location>
        <begin position="42"/>
        <end position="67"/>
    </location>
</feature>
<dbReference type="Gene3D" id="2.60.200.40">
    <property type="match status" value="1"/>
</dbReference>
<feature type="domain" description="Phorbol-ester/DAG-type" evidence="16">
    <location>
        <begin position="97"/>
        <end position="158"/>
    </location>
</feature>
<evidence type="ECO:0000313" key="18">
    <source>
        <dbReference type="EMBL" id="KAK1648473.1"/>
    </source>
</evidence>
<dbReference type="InterPro" id="IPR000756">
    <property type="entry name" value="Diacylglycerol_kin_accessory"/>
</dbReference>
<comment type="catalytic activity">
    <reaction evidence="13">
        <text>a 1,2-diacyl-sn-glycerol + ATP = a 1,2-diacyl-sn-glycero-3-phosphate + ADP + H(+)</text>
        <dbReference type="Rhea" id="RHEA:10272"/>
        <dbReference type="ChEBI" id="CHEBI:15378"/>
        <dbReference type="ChEBI" id="CHEBI:17815"/>
        <dbReference type="ChEBI" id="CHEBI:30616"/>
        <dbReference type="ChEBI" id="CHEBI:58608"/>
        <dbReference type="ChEBI" id="CHEBI:456216"/>
        <dbReference type="EC" id="2.7.1.107"/>
    </reaction>
</comment>
<dbReference type="GO" id="GO:0007200">
    <property type="term" value="P:phospholipase C-activating G protein-coupled receptor signaling pathway"/>
    <property type="evidence" value="ECO:0007669"/>
    <property type="project" value="InterPro"/>
</dbReference>
<evidence type="ECO:0000259" key="16">
    <source>
        <dbReference type="PROSITE" id="PS50081"/>
    </source>
</evidence>
<dbReference type="FunFam" id="2.60.200.40:FF:000006">
    <property type="entry name" value="Diacylglycerol kinase"/>
    <property type="match status" value="1"/>
</dbReference>
<proteinExistence type="inferred from homology"/>
<keyword evidence="15" id="KW-0812">Transmembrane</keyword>
<dbReference type="PROSITE" id="PS50146">
    <property type="entry name" value="DAGK"/>
    <property type="match status" value="1"/>
</dbReference>
<feature type="domain" description="DAGKc" evidence="17">
    <location>
        <begin position="367"/>
        <end position="506"/>
    </location>
</feature>
<dbReference type="CDD" id="cd20805">
    <property type="entry name" value="C1_DGK_rpt2"/>
    <property type="match status" value="1"/>
</dbReference>
<evidence type="ECO:0000256" key="14">
    <source>
        <dbReference type="SAM" id="MobiDB-lite"/>
    </source>
</evidence>
<evidence type="ECO:0000256" key="10">
    <source>
        <dbReference type="ARBA" id="ARBA00022840"/>
    </source>
</evidence>
<dbReference type="SUPFAM" id="SSF111331">
    <property type="entry name" value="NAD kinase/diacylglycerol kinase-like"/>
    <property type="match status" value="1"/>
</dbReference>
<keyword evidence="7" id="KW-0863">Zinc-finger</keyword>
<keyword evidence="5" id="KW-0677">Repeat</keyword>
<dbReference type="CDD" id="cd00029">
    <property type="entry name" value="C1"/>
    <property type="match status" value="1"/>
</dbReference>
<comment type="caution">
    <text evidence="18">The sequence shown here is derived from an EMBL/GenBank/DDBJ whole genome shotgun (WGS) entry which is preliminary data.</text>
</comment>
<keyword evidence="12 15" id="KW-0472">Membrane</keyword>
<dbReference type="GO" id="GO:0016020">
    <property type="term" value="C:membrane"/>
    <property type="evidence" value="ECO:0007669"/>
    <property type="project" value="UniProtKB-SubCell"/>
</dbReference>
<evidence type="ECO:0000256" key="7">
    <source>
        <dbReference type="ARBA" id="ARBA00022771"/>
    </source>
</evidence>
<keyword evidence="11" id="KW-0346">Stress response</keyword>
<keyword evidence="19" id="KW-1185">Reference proteome</keyword>
<keyword evidence="15" id="KW-1133">Transmembrane helix</keyword>
<keyword evidence="6 13" id="KW-0547">Nucleotide-binding</keyword>
<evidence type="ECO:0000256" key="8">
    <source>
        <dbReference type="ARBA" id="ARBA00022777"/>
    </source>
</evidence>
<evidence type="ECO:0000259" key="17">
    <source>
        <dbReference type="PROSITE" id="PS50146"/>
    </source>
</evidence>
<dbReference type="InterPro" id="IPR002219">
    <property type="entry name" value="PKC_DAG/PE"/>
</dbReference>
<reference evidence="18" key="1">
    <citation type="submission" date="2023-07" db="EMBL/GenBank/DDBJ databases">
        <title>A chromosome-level genome assembly of Lolium multiflorum.</title>
        <authorList>
            <person name="Chen Y."/>
            <person name="Copetti D."/>
            <person name="Kolliker R."/>
            <person name="Studer B."/>
        </authorList>
    </citation>
    <scope>NUCLEOTIDE SEQUENCE</scope>
    <source>
        <strain evidence="18">02402/16</strain>
        <tissue evidence="18">Leaf</tissue>
    </source>
</reference>
<dbReference type="PANTHER" id="PTHR11255">
    <property type="entry name" value="DIACYLGLYCEROL KINASE"/>
    <property type="match status" value="1"/>
</dbReference>
<evidence type="ECO:0000256" key="3">
    <source>
        <dbReference type="ARBA" id="ARBA00022679"/>
    </source>
</evidence>
<dbReference type="GO" id="GO:0008270">
    <property type="term" value="F:zinc ion binding"/>
    <property type="evidence" value="ECO:0007669"/>
    <property type="project" value="UniProtKB-KW"/>
</dbReference>
<feature type="compositionally biased region" description="Polar residues" evidence="14">
    <location>
        <begin position="303"/>
        <end position="313"/>
    </location>
</feature>
<keyword evidence="3 13" id="KW-0808">Transferase</keyword>
<dbReference type="InterPro" id="IPR037607">
    <property type="entry name" value="DGK"/>
</dbReference>
<comment type="similarity">
    <text evidence="2 13">Belongs to the eukaryotic diacylglycerol kinase family.</text>
</comment>
<organism evidence="18 19">
    <name type="scientific">Lolium multiflorum</name>
    <name type="common">Italian ryegrass</name>
    <name type="synonym">Lolium perenne subsp. multiflorum</name>
    <dbReference type="NCBI Taxonomy" id="4521"/>
    <lineage>
        <taxon>Eukaryota</taxon>
        <taxon>Viridiplantae</taxon>
        <taxon>Streptophyta</taxon>
        <taxon>Embryophyta</taxon>
        <taxon>Tracheophyta</taxon>
        <taxon>Spermatophyta</taxon>
        <taxon>Magnoliopsida</taxon>
        <taxon>Liliopsida</taxon>
        <taxon>Poales</taxon>
        <taxon>Poaceae</taxon>
        <taxon>BOP clade</taxon>
        <taxon>Pooideae</taxon>
        <taxon>Poodae</taxon>
        <taxon>Poeae</taxon>
        <taxon>Poeae Chloroplast Group 2 (Poeae type)</taxon>
        <taxon>Loliodinae</taxon>
        <taxon>Loliinae</taxon>
        <taxon>Lolium</taxon>
    </lineage>
</organism>
<evidence type="ECO:0000256" key="6">
    <source>
        <dbReference type="ARBA" id="ARBA00022741"/>
    </source>
</evidence>
<feature type="compositionally biased region" description="Basic residues" evidence="14">
    <location>
        <begin position="273"/>
        <end position="287"/>
    </location>
</feature>
<keyword evidence="8 13" id="KW-0418">Kinase</keyword>
<dbReference type="PANTHER" id="PTHR11255:SF54">
    <property type="entry name" value="DIACYLGLYCEROL KINASE THETA"/>
    <property type="match status" value="1"/>
</dbReference>
<feature type="domain" description="Phorbol-ester/DAG-type" evidence="16">
    <location>
        <begin position="170"/>
        <end position="232"/>
    </location>
</feature>
<dbReference type="GO" id="GO:0005524">
    <property type="term" value="F:ATP binding"/>
    <property type="evidence" value="ECO:0007669"/>
    <property type="project" value="UniProtKB-KW"/>
</dbReference>
<dbReference type="InterPro" id="IPR017438">
    <property type="entry name" value="ATP-NAD_kinase_N"/>
</dbReference>
<dbReference type="Proteomes" id="UP001231189">
    <property type="component" value="Unassembled WGS sequence"/>
</dbReference>
<keyword evidence="9" id="KW-0862">Zinc</keyword>
<keyword evidence="4" id="KW-0479">Metal-binding</keyword>
<dbReference type="Pfam" id="PF00609">
    <property type="entry name" value="DAGK_acc"/>
    <property type="match status" value="1"/>
</dbReference>
<dbReference type="EMBL" id="JAUUTY010000004">
    <property type="protein sequence ID" value="KAK1648473.1"/>
    <property type="molecule type" value="Genomic_DNA"/>
</dbReference>
<dbReference type="Pfam" id="PF00130">
    <property type="entry name" value="C1_1"/>
    <property type="match status" value="1"/>
</dbReference>
<protein>
    <recommendedName>
        <fullName evidence="13">Diacylglycerol kinase</fullName>
        <shortName evidence="13">DAG kinase</shortName>
        <ecNumber evidence="13">2.7.1.107</ecNumber>
    </recommendedName>
</protein>
<comment type="subcellular location">
    <subcellularLocation>
        <location evidence="1">Membrane</location>
    </subcellularLocation>
</comment>
<dbReference type="InterPro" id="IPR016064">
    <property type="entry name" value="NAD/diacylglycerol_kinase_sf"/>
</dbReference>
<keyword evidence="10 13" id="KW-0067">ATP-binding</keyword>
<dbReference type="Pfam" id="PF00781">
    <property type="entry name" value="DAGK_cat"/>
    <property type="match status" value="1"/>
</dbReference>
<dbReference type="GO" id="GO:0004143">
    <property type="term" value="F:ATP-dependent diacylglycerol kinase activity"/>
    <property type="evidence" value="ECO:0007669"/>
    <property type="project" value="UniProtKB-EC"/>
</dbReference>
<dbReference type="AlphaFoldDB" id="A0AAD8SB92"/>
<dbReference type="Gene3D" id="3.30.60.20">
    <property type="match status" value="1"/>
</dbReference>
<dbReference type="FunFam" id="3.40.50.10330:FF:000006">
    <property type="entry name" value="Diacylglycerol kinase"/>
    <property type="match status" value="1"/>
</dbReference>
<dbReference type="EC" id="2.7.1.107" evidence="13"/>
<dbReference type="SUPFAM" id="SSF57889">
    <property type="entry name" value="Cysteine-rich domain"/>
    <property type="match status" value="1"/>
</dbReference>
<sequence length="739" mass="81921">MMPSVNGYNSIGPSLSRMDWLKEQFNIIMFSLYSESPNPSDFWIPIAAYFAVGIVSLLVFLYLLSLWRRKISVSWMKVIARSKRKNFERNQKAPTAEHIWSAESLLRVKGLKCCVCLESISPAQPLGPVITSENTVHRCDVCGAAAHTICSSNSQRDCKCVSLFGSKHVVHQWTVLWTDIADQSEEAQYCSHCEEPCNGSFLGGPIYCCMWCQRLVHVDCHSSMSTEAGDICDLGPFRRLILSPLFVMAKNKPGGILSSITHGANEFASTVRGHLRNRTRRQKRHNRLPSDSTAGESNDDSSSDTTAYSNQRSTDVKANVGSVQRYADNELYSSESDCKEVVSEPVRHYTDDTGGAKLMYVLTDLPADARPLLVFINKKSGAQRGDSLKHRLHFLLNPVQVFELSSSQGPEAGLLLFRKVPHFRILVCGGDGTVGWVLDAIDRQNYESPPPVAILPAGTGNDLSRVLSWGGGLGSVEKQGGLCTVLRDIEHAAVTILDRWKVTVEDKQAKNVLPVKYMNNYLGIGCDAKVALDIHNLREENPEKFYSQFLNKVLYAREGAKSMIDRTFVDLPWQVRLEVDGAEIDIPEDSEGVLVANIPSYMGGVDLWQNEDEDNADNFDPQSIHDKVLEVVSISGTWHLGTLQVGLSRARRIAQGQTIKLQFSAPFPVQVDGEPWVQHACTLKISHHGQAFMLKRTIKASLGHAAAIVTDVIEHAETSQLITASQKRALIQEMALRLA</sequence>
<evidence type="ECO:0000313" key="19">
    <source>
        <dbReference type="Proteomes" id="UP001231189"/>
    </source>
</evidence>
<name>A0AAD8SB92_LOLMU</name>
<dbReference type="SMART" id="SM00045">
    <property type="entry name" value="DAGKa"/>
    <property type="match status" value="1"/>
</dbReference>
<dbReference type="Gene3D" id="3.40.50.10330">
    <property type="entry name" value="Probable inorganic polyphosphate/atp-NAD kinase, domain 1"/>
    <property type="match status" value="1"/>
</dbReference>